<dbReference type="CDD" id="cd06588">
    <property type="entry name" value="PhnB_like"/>
    <property type="match status" value="1"/>
</dbReference>
<feature type="domain" description="PhnB-like" evidence="1">
    <location>
        <begin position="2"/>
        <end position="116"/>
    </location>
</feature>
<comment type="caution">
    <text evidence="2">The sequence shown here is derived from an EMBL/GenBank/DDBJ whole genome shotgun (WGS) entry which is preliminary data.</text>
</comment>
<dbReference type="EMBL" id="JPWB01000002">
    <property type="protein sequence ID" value="RCK24139.1"/>
    <property type="molecule type" value="Genomic_DNA"/>
</dbReference>
<dbReference type="PIRSF" id="PIRSF021700">
    <property type="entry name" value="3_dmu_93_MTrfase"/>
    <property type="match status" value="1"/>
</dbReference>
<gene>
    <name evidence="2" type="ORF">TH6_05340</name>
</gene>
<keyword evidence="2" id="KW-0830">Ubiquinone</keyword>
<evidence type="ECO:0000313" key="3">
    <source>
        <dbReference type="Proteomes" id="UP000253061"/>
    </source>
</evidence>
<keyword evidence="2" id="KW-0489">Methyltransferase</keyword>
<dbReference type="Proteomes" id="UP000253061">
    <property type="component" value="Unassembled WGS sequence"/>
</dbReference>
<dbReference type="GO" id="GO:0032259">
    <property type="term" value="P:methylation"/>
    <property type="evidence" value="ECO:0007669"/>
    <property type="project" value="UniProtKB-KW"/>
</dbReference>
<evidence type="ECO:0000313" key="2">
    <source>
        <dbReference type="EMBL" id="RCK24139.1"/>
    </source>
</evidence>
<name>A0A367VGM0_9PROT</name>
<dbReference type="InterPro" id="IPR028973">
    <property type="entry name" value="PhnB-like"/>
</dbReference>
<dbReference type="SUPFAM" id="SSF54593">
    <property type="entry name" value="Glyoxalase/Bleomycin resistance protein/Dihydroxybiphenyl dioxygenase"/>
    <property type="match status" value="1"/>
</dbReference>
<dbReference type="PANTHER" id="PTHR33990:SF2">
    <property type="entry name" value="PHNB-LIKE DOMAIN-CONTAINING PROTEIN"/>
    <property type="match status" value="1"/>
</dbReference>
<dbReference type="Gene3D" id="3.10.180.10">
    <property type="entry name" value="2,3-Dihydroxybiphenyl 1,2-Dioxygenase, domain 1"/>
    <property type="match status" value="1"/>
</dbReference>
<keyword evidence="2" id="KW-0808">Transferase</keyword>
<dbReference type="InterPro" id="IPR009725">
    <property type="entry name" value="3_dmu_93_MTrfase"/>
</dbReference>
<sequence>MQKISPFLWFNQTAEEAVNFYVSVFADAKIGDIMRASSAGPGPEGSVLTIRFELFGRQFTAFNFPSDFEFTEAVSFVVDCKDQAEVDYYWDCLSEGGEPRDCGWVRDRFGVFWQITPTRLIELMTDPNPAIAARAATAMMTMQKIDIAALDQAVANG</sequence>
<dbReference type="AlphaFoldDB" id="A0A367VGM0"/>
<protein>
    <submittedName>
        <fullName evidence="2">3-demethylubiquinone-9 3-methyltransferase</fullName>
    </submittedName>
</protein>
<dbReference type="Pfam" id="PF06983">
    <property type="entry name" value="3-dmu-9_3-mt"/>
    <property type="match status" value="1"/>
</dbReference>
<evidence type="ECO:0000259" key="1">
    <source>
        <dbReference type="Pfam" id="PF06983"/>
    </source>
</evidence>
<dbReference type="PANTHER" id="PTHR33990">
    <property type="entry name" value="PROTEIN YJDN-RELATED"/>
    <property type="match status" value="1"/>
</dbReference>
<dbReference type="RefSeq" id="WP_062957360.1">
    <property type="nucleotide sequence ID" value="NZ_JPWB01000002.1"/>
</dbReference>
<proteinExistence type="predicted"/>
<accession>A0A367VGM0</accession>
<dbReference type="GO" id="GO:0008168">
    <property type="term" value="F:methyltransferase activity"/>
    <property type="evidence" value="ECO:0007669"/>
    <property type="project" value="UniProtKB-KW"/>
</dbReference>
<reference evidence="2 3" key="1">
    <citation type="submission" date="2014-07" db="EMBL/GenBank/DDBJ databases">
        <title>Draft genome sequence of Thalassospira profundimaris R8-17.</title>
        <authorList>
            <person name="Lai Q."/>
            <person name="Shao Z."/>
        </authorList>
    </citation>
    <scope>NUCLEOTIDE SEQUENCE [LARGE SCALE GENOMIC DNA]</scope>
    <source>
        <strain evidence="2 3">R8-17</strain>
    </source>
</reference>
<dbReference type="InterPro" id="IPR029068">
    <property type="entry name" value="Glyas_Bleomycin-R_OHBP_Dase"/>
</dbReference>
<organism evidence="2 3">
    <name type="scientific">Thalassospira profundimaris</name>
    <dbReference type="NCBI Taxonomy" id="502049"/>
    <lineage>
        <taxon>Bacteria</taxon>
        <taxon>Pseudomonadati</taxon>
        <taxon>Pseudomonadota</taxon>
        <taxon>Alphaproteobacteria</taxon>
        <taxon>Rhodospirillales</taxon>
        <taxon>Thalassospiraceae</taxon>
        <taxon>Thalassospira</taxon>
    </lineage>
</organism>